<reference evidence="3" key="1">
    <citation type="submission" date="2023-04" db="EMBL/GenBank/DDBJ databases">
        <title>Phytophthora fragariaefolia NBRC 109709.</title>
        <authorList>
            <person name="Ichikawa N."/>
            <person name="Sato H."/>
            <person name="Tonouchi N."/>
        </authorList>
    </citation>
    <scope>NUCLEOTIDE SEQUENCE</scope>
    <source>
        <strain evidence="3">NBRC 109709</strain>
    </source>
</reference>
<dbReference type="EMBL" id="BSXT01000682">
    <property type="protein sequence ID" value="GMF32284.1"/>
    <property type="molecule type" value="Genomic_DNA"/>
</dbReference>
<dbReference type="OrthoDB" id="127452at2759"/>
<evidence type="ECO:0000313" key="4">
    <source>
        <dbReference type="Proteomes" id="UP001165121"/>
    </source>
</evidence>
<proteinExistence type="predicted"/>
<comment type="caution">
    <text evidence="3">The sequence shown here is derived from an EMBL/GenBank/DDBJ whole genome shotgun (WGS) entry which is preliminary data.</text>
</comment>
<feature type="region of interest" description="Disordered" evidence="1">
    <location>
        <begin position="250"/>
        <end position="299"/>
    </location>
</feature>
<dbReference type="Proteomes" id="UP001165121">
    <property type="component" value="Unassembled WGS sequence"/>
</dbReference>
<feature type="compositionally biased region" description="Basic and acidic residues" evidence="1">
    <location>
        <begin position="264"/>
        <end position="275"/>
    </location>
</feature>
<sequence length="299" mass="32568">MGADACTDSYAFFSSSPLVVQQPPAHRLLVVIPVRRDCCSWRCDSSARATYFTAPTSTTIELARAGIDFIETRGEVLFEVGQQRAQLAVEVLPAIADTWQASDSSPTFSQRAFAVVLEAPANSSTLLRVSAEIIVEPTSTSISVPAAQVTSTSYYTVVGILAATGLVVLAVCWFRARRCHLPRRSRAFQYKVLLLPRRNSGASEDAAGTIVCSRGSPVKKSGIRRAARRVSSFKNWRAILEHQRAGISDRVVPEGEAAEGARSTVDKRDKEKGSSEDAEDDSEPERDLRKHLASIQNAR</sequence>
<name>A0A9W6X643_9STRA</name>
<keyword evidence="2" id="KW-0472">Membrane</keyword>
<keyword evidence="2" id="KW-1133">Transmembrane helix</keyword>
<evidence type="ECO:0000256" key="2">
    <source>
        <dbReference type="SAM" id="Phobius"/>
    </source>
</evidence>
<accession>A0A9W6X643</accession>
<gene>
    <name evidence="3" type="ORF">Pfra01_000764200</name>
</gene>
<feature type="transmembrane region" description="Helical" evidence="2">
    <location>
        <begin position="154"/>
        <end position="176"/>
    </location>
</feature>
<organism evidence="3 4">
    <name type="scientific">Phytophthora fragariaefolia</name>
    <dbReference type="NCBI Taxonomy" id="1490495"/>
    <lineage>
        <taxon>Eukaryota</taxon>
        <taxon>Sar</taxon>
        <taxon>Stramenopiles</taxon>
        <taxon>Oomycota</taxon>
        <taxon>Peronosporomycetes</taxon>
        <taxon>Peronosporales</taxon>
        <taxon>Peronosporaceae</taxon>
        <taxon>Phytophthora</taxon>
    </lineage>
</organism>
<keyword evidence="2" id="KW-0812">Transmembrane</keyword>
<evidence type="ECO:0000256" key="1">
    <source>
        <dbReference type="SAM" id="MobiDB-lite"/>
    </source>
</evidence>
<dbReference type="AlphaFoldDB" id="A0A9W6X643"/>
<evidence type="ECO:0000313" key="3">
    <source>
        <dbReference type="EMBL" id="GMF32284.1"/>
    </source>
</evidence>
<protein>
    <submittedName>
        <fullName evidence="3">Unnamed protein product</fullName>
    </submittedName>
</protein>
<keyword evidence="4" id="KW-1185">Reference proteome</keyword>